<keyword evidence="4" id="KW-1185">Reference proteome</keyword>
<evidence type="ECO:0000313" key="3">
    <source>
        <dbReference type="EMBL" id="CEJ07346.1"/>
    </source>
</evidence>
<organism evidence="2">
    <name type="scientific">Acididesulfobacillus acetoxydans</name>
    <dbReference type="NCBI Taxonomy" id="1561005"/>
    <lineage>
        <taxon>Bacteria</taxon>
        <taxon>Bacillati</taxon>
        <taxon>Bacillota</taxon>
        <taxon>Clostridia</taxon>
        <taxon>Eubacteriales</taxon>
        <taxon>Peptococcaceae</taxon>
        <taxon>Acididesulfobacillus</taxon>
    </lineage>
</organism>
<gene>
    <name evidence="2" type="ORF">DEACI_0407</name>
    <name evidence="3" type="ORF">DEACI_1809</name>
</gene>
<proteinExistence type="predicted"/>
<name>A0A8S0X350_9FIRM</name>
<reference evidence="2" key="2">
    <citation type="submission" date="2020-01" db="EMBL/GenBank/DDBJ databases">
        <authorList>
            <person name="Hornung B."/>
        </authorList>
    </citation>
    <scope>NUCLEOTIDE SEQUENCE</scope>
    <source>
        <strain evidence="2">PacBioINE</strain>
    </source>
</reference>
<evidence type="ECO:0000259" key="1">
    <source>
        <dbReference type="Pfam" id="PF15919"/>
    </source>
</evidence>
<protein>
    <submittedName>
        <fullName evidence="2">HicB_like antitoxin of bacterial toxin-antitoxin system</fullName>
    </submittedName>
    <submittedName>
        <fullName evidence="3">Uncharacterized domain UPF0150</fullName>
    </submittedName>
</protein>
<dbReference type="AlphaFoldDB" id="A0A8S0X350"/>
<dbReference type="Proteomes" id="UP001071230">
    <property type="component" value="Unassembled WGS sequence"/>
</dbReference>
<dbReference type="InterPro" id="IPR031807">
    <property type="entry name" value="HicB-like"/>
</dbReference>
<reference evidence="3" key="1">
    <citation type="submission" date="2014-11" db="EMBL/GenBank/DDBJ databases">
        <authorList>
            <person name="Hornung B.V."/>
        </authorList>
    </citation>
    <scope>NUCLEOTIDE SEQUENCE</scope>
    <source>
        <strain evidence="3">INE</strain>
    </source>
</reference>
<evidence type="ECO:0000313" key="4">
    <source>
        <dbReference type="Proteomes" id="UP001071230"/>
    </source>
</evidence>
<evidence type="ECO:0000313" key="2">
    <source>
        <dbReference type="EMBL" id="CAA7599780.1"/>
    </source>
</evidence>
<dbReference type="Pfam" id="PF15919">
    <property type="entry name" value="HicB_lk_antitox"/>
    <property type="match status" value="1"/>
</dbReference>
<sequence>MYFPDLPGCVSMGDNFHHAQTMAAEALGLHLWGMEKDGDVTANPTQPPFEDIPAGAIIVPVTIFPEVVKDEMDNRSVKTNITLPAWLKELAEKQGVNFSQITQAALKEYLGVDRP</sequence>
<dbReference type="Proteomes" id="UP000836597">
    <property type="component" value="Chromosome"/>
</dbReference>
<feature type="domain" description="HicB-like antitoxin of toxin-antitoxin system" evidence="1">
    <location>
        <begin position="3"/>
        <end position="88"/>
    </location>
</feature>
<dbReference type="Gene3D" id="3.30.160.250">
    <property type="match status" value="1"/>
</dbReference>
<dbReference type="SUPFAM" id="SSF143100">
    <property type="entry name" value="TTHA1013/TTHA0281-like"/>
    <property type="match status" value="1"/>
</dbReference>
<dbReference type="InterPro" id="IPR035069">
    <property type="entry name" value="TTHA1013/TTHA0281-like"/>
</dbReference>
<dbReference type="EMBL" id="CDGJ01000052">
    <property type="protein sequence ID" value="CEJ07346.1"/>
    <property type="molecule type" value="Genomic_DNA"/>
</dbReference>
<dbReference type="EMBL" id="LR746496">
    <property type="protein sequence ID" value="CAA7599780.1"/>
    <property type="molecule type" value="Genomic_DNA"/>
</dbReference>
<accession>A0A8S0X350</accession>
<dbReference type="KEGG" id="aacx:DEACI_0407"/>